<dbReference type="AlphaFoldDB" id="A0A2V4DVY6"/>
<evidence type="ECO:0000259" key="4">
    <source>
        <dbReference type="PROSITE" id="PS50949"/>
    </source>
</evidence>
<evidence type="ECO:0000256" key="3">
    <source>
        <dbReference type="ARBA" id="ARBA00023163"/>
    </source>
</evidence>
<dbReference type="Proteomes" id="UP000247932">
    <property type="component" value="Unassembled WGS sequence"/>
</dbReference>
<evidence type="ECO:0000313" key="6">
    <source>
        <dbReference type="Proteomes" id="UP000247932"/>
    </source>
</evidence>
<proteinExistence type="predicted"/>
<dbReference type="PROSITE" id="PS50949">
    <property type="entry name" value="HTH_GNTR"/>
    <property type="match status" value="1"/>
</dbReference>
<protein>
    <recommendedName>
        <fullName evidence="4">HTH gntR-type domain-containing protein</fullName>
    </recommendedName>
</protein>
<dbReference type="GO" id="GO:0003700">
    <property type="term" value="F:DNA-binding transcription factor activity"/>
    <property type="evidence" value="ECO:0007669"/>
    <property type="project" value="InterPro"/>
</dbReference>
<dbReference type="CDD" id="cd07377">
    <property type="entry name" value="WHTH_GntR"/>
    <property type="match status" value="1"/>
</dbReference>
<dbReference type="InterPro" id="IPR000524">
    <property type="entry name" value="Tscrpt_reg_HTH_GntR"/>
</dbReference>
<dbReference type="InterPro" id="IPR036390">
    <property type="entry name" value="WH_DNA-bd_sf"/>
</dbReference>
<dbReference type="InterPro" id="IPR036388">
    <property type="entry name" value="WH-like_DNA-bd_sf"/>
</dbReference>
<reference evidence="5 6" key="1">
    <citation type="submission" date="2018-05" db="EMBL/GenBank/DDBJ databases">
        <title>Reference genomes for bee gut microbiota database.</title>
        <authorList>
            <person name="Ellegaard K.M."/>
        </authorList>
    </citation>
    <scope>NUCLEOTIDE SEQUENCE [LARGE SCALE GENOMIC DNA]</scope>
    <source>
        <strain evidence="5 6">ESL0182</strain>
    </source>
</reference>
<gene>
    <name evidence="5" type="ORF">DKK70_15840</name>
</gene>
<dbReference type="Gene3D" id="1.10.10.10">
    <property type="entry name" value="Winged helix-like DNA-binding domain superfamily/Winged helix DNA-binding domain"/>
    <property type="match status" value="1"/>
</dbReference>
<accession>A0A2V4DVY6</accession>
<comment type="caution">
    <text evidence="5">The sequence shown here is derived from an EMBL/GenBank/DDBJ whole genome shotgun (WGS) entry which is preliminary data.</text>
</comment>
<dbReference type="OrthoDB" id="8689330at2"/>
<dbReference type="EMBL" id="QGLR01000018">
    <property type="protein sequence ID" value="PXZ03689.1"/>
    <property type="molecule type" value="Genomic_DNA"/>
</dbReference>
<name>A0A2V4DVY6_9GAMM</name>
<dbReference type="SUPFAM" id="SSF46785">
    <property type="entry name" value="Winged helix' DNA-binding domain"/>
    <property type="match status" value="1"/>
</dbReference>
<keyword evidence="2" id="KW-0238">DNA-binding</keyword>
<feature type="domain" description="HTH gntR-type" evidence="4">
    <location>
        <begin position="11"/>
        <end position="78"/>
    </location>
</feature>
<evidence type="ECO:0000256" key="1">
    <source>
        <dbReference type="ARBA" id="ARBA00023015"/>
    </source>
</evidence>
<dbReference type="SMART" id="SM00345">
    <property type="entry name" value="HTH_GNTR"/>
    <property type="match status" value="1"/>
</dbReference>
<keyword evidence="1" id="KW-0805">Transcription regulation</keyword>
<organism evidence="5 6">
    <name type="scientific">Gilliamella apicola</name>
    <dbReference type="NCBI Taxonomy" id="1196095"/>
    <lineage>
        <taxon>Bacteria</taxon>
        <taxon>Pseudomonadati</taxon>
        <taxon>Pseudomonadota</taxon>
        <taxon>Gammaproteobacteria</taxon>
        <taxon>Orbales</taxon>
        <taxon>Orbaceae</taxon>
        <taxon>Gilliamella</taxon>
    </lineage>
</organism>
<dbReference type="RefSeq" id="WP_110434845.1">
    <property type="nucleotide sequence ID" value="NZ_QGLR01000018.1"/>
</dbReference>
<evidence type="ECO:0000256" key="2">
    <source>
        <dbReference type="ARBA" id="ARBA00023125"/>
    </source>
</evidence>
<keyword evidence="3" id="KW-0804">Transcription</keyword>
<dbReference type="PANTHER" id="PTHR43537:SF51">
    <property type="entry name" value="HTH-TYPE TRANSCRIPTIONAL REGULATOR LGOR-RELATED"/>
    <property type="match status" value="1"/>
</dbReference>
<keyword evidence="6" id="KW-1185">Reference proteome</keyword>
<dbReference type="Pfam" id="PF00392">
    <property type="entry name" value="GntR"/>
    <property type="match status" value="1"/>
</dbReference>
<dbReference type="GO" id="GO:0003677">
    <property type="term" value="F:DNA binding"/>
    <property type="evidence" value="ECO:0007669"/>
    <property type="project" value="UniProtKB-KW"/>
</dbReference>
<sequence>MDNILPKLDNTQTKDRIAKILRQEIISGRFKNGEQLTQEQIAQYLNTSRIPVREAFLILELEGFLSRLPNRHVLVVGPKIDLLKDIFELIASVEIQIIKILLNSKKDIRNILVADAKQFRQVLLTEIDNYFIKENYSRLLVGYPQYVWDNIEKKSSDEDLHNSLITSIQTHELKAIAKFVYKYYFSLADSLTKKLNRS</sequence>
<evidence type="ECO:0000313" key="5">
    <source>
        <dbReference type="EMBL" id="PXZ03689.1"/>
    </source>
</evidence>
<dbReference type="PANTHER" id="PTHR43537">
    <property type="entry name" value="TRANSCRIPTIONAL REGULATOR, GNTR FAMILY"/>
    <property type="match status" value="1"/>
</dbReference>